<evidence type="ECO:0000256" key="4">
    <source>
        <dbReference type="ARBA" id="ARBA00022741"/>
    </source>
</evidence>
<dbReference type="CDD" id="cd03241">
    <property type="entry name" value="ABC_RecN"/>
    <property type="match status" value="2"/>
</dbReference>
<dbReference type="SUPFAM" id="SSF52540">
    <property type="entry name" value="P-loop containing nucleoside triphosphate hydrolases"/>
    <property type="match status" value="1"/>
</dbReference>
<dbReference type="GO" id="GO:0006281">
    <property type="term" value="P:DNA repair"/>
    <property type="evidence" value="ECO:0007669"/>
    <property type="project" value="UniProtKB-KW"/>
</dbReference>
<keyword evidence="4" id="KW-0547">Nucleotide-binding</keyword>
<evidence type="ECO:0000313" key="12">
    <source>
        <dbReference type="EMBL" id="EHG22159.1"/>
    </source>
</evidence>
<dbReference type="eggNOG" id="COG0497">
    <property type="taxonomic scope" value="Bacteria"/>
</dbReference>
<dbReference type="PIRSF" id="PIRSF003128">
    <property type="entry name" value="RecN"/>
    <property type="match status" value="1"/>
</dbReference>
<evidence type="ECO:0000256" key="7">
    <source>
        <dbReference type="ARBA" id="ARBA00023204"/>
    </source>
</evidence>
<dbReference type="Proteomes" id="UP000004129">
    <property type="component" value="Unassembled WGS sequence"/>
</dbReference>
<keyword evidence="13" id="KW-1185">Reference proteome</keyword>
<evidence type="ECO:0000256" key="3">
    <source>
        <dbReference type="ARBA" id="ARBA00021315"/>
    </source>
</evidence>
<accession>G5GLR4</accession>
<keyword evidence="6" id="KW-0067">ATP-binding</keyword>
<dbReference type="AlphaFoldDB" id="G5GLR4"/>
<evidence type="ECO:0000256" key="8">
    <source>
        <dbReference type="ARBA" id="ARBA00033408"/>
    </source>
</evidence>
<keyword evidence="10" id="KW-0175">Coiled coil</keyword>
<dbReference type="FunFam" id="3.40.50.300:FF:000356">
    <property type="entry name" value="DNA repair protein RecN"/>
    <property type="match status" value="1"/>
</dbReference>
<dbReference type="HOGENOM" id="CLU_018297_3_1_9"/>
<sequence length="574" mass="63105">MLQSLRVWNFALLEEVAVEFGAGLNILTGETGAGKSILIDALGAILGQRISADAIRSGCDALRVEAVFSLDESDAELCALLAEQEIECEDELIILRKVARTGKGSILVNGCHVTLTFLKKIAPYLVDIHGQNENLALLHEDAQRNLLEGGDSNLRAHLTAYAAVYADWKEKTRLREERAEEIDDIGERLDLLRWQEKEIAEAEPVEGEDEELEAEIRRLSHSERLVENAAEAVNLLSEDGEEGIAVLSALAHVTHALDEIARYDDGLTNAQTMIEEAYISLQEASYEVRDYLDSIDVDPSRLDQMQMRMDVLDRLKKKYGGSIPAVLERLSCIRRELESIDNYDVDMEQLDKEIAVLHDQLKTCAAELTARRQEVGAVLSTDIARELQGLGMAKARFRIVVTPEEKYTSRGADSLAMLFSANVGEEEKPLEKIASGGELARIALAIKSIVAARDTGGTSMVFDEIDTGIGGRTAQMVAERIAFVAHYKQVLCITHLPQIACMADEHLYIAKSVKGDTTVTQVTALSDEERVREIARMASGDDVTEAALANAREMLAGAGKKKAAFQKKKKAAKK</sequence>
<dbReference type="OrthoDB" id="9806954at2"/>
<evidence type="ECO:0000256" key="10">
    <source>
        <dbReference type="SAM" id="Coils"/>
    </source>
</evidence>
<comment type="function">
    <text evidence="1 9">May be involved in recombinational repair of damaged DNA.</text>
</comment>
<evidence type="ECO:0000256" key="1">
    <source>
        <dbReference type="ARBA" id="ARBA00003618"/>
    </source>
</evidence>
<evidence type="ECO:0000259" key="11">
    <source>
        <dbReference type="Pfam" id="PF02463"/>
    </source>
</evidence>
<reference evidence="12 13" key="1">
    <citation type="submission" date="2011-08" db="EMBL/GenBank/DDBJ databases">
        <title>The Genome Sequence of Selenomonas infelix ATCC 43532.</title>
        <authorList>
            <consortium name="The Broad Institute Genome Sequencing Platform"/>
            <person name="Earl A."/>
            <person name="Ward D."/>
            <person name="Feldgarden M."/>
            <person name="Gevers D."/>
            <person name="Izard J."/>
            <person name="Blanton J.M."/>
            <person name="Baranova O.V."/>
            <person name="Dewhirst F.E."/>
            <person name="Young S.K."/>
            <person name="Zeng Q."/>
            <person name="Gargeya S."/>
            <person name="Fitzgerald M."/>
            <person name="Haas B."/>
            <person name="Abouelleil A."/>
            <person name="Alvarado L."/>
            <person name="Arachchi H.M."/>
            <person name="Berlin A."/>
            <person name="Brown A."/>
            <person name="Chapman S.B."/>
            <person name="Chen Z."/>
            <person name="Dunbar C."/>
            <person name="Freedman E."/>
            <person name="Gearin G."/>
            <person name="Gellesch M."/>
            <person name="Goldberg J."/>
            <person name="Griggs A."/>
            <person name="Gujja S."/>
            <person name="Heiman D."/>
            <person name="Howarth C."/>
            <person name="Larson L."/>
            <person name="Lui A."/>
            <person name="MacDonald P.J.P."/>
            <person name="Montmayeur A."/>
            <person name="Murphy C."/>
            <person name="Neiman D."/>
            <person name="Pearson M."/>
            <person name="Priest M."/>
            <person name="Roberts A."/>
            <person name="Saif S."/>
            <person name="Shea T."/>
            <person name="Shenoy N."/>
            <person name="Sisk P."/>
            <person name="Stolte C."/>
            <person name="Sykes S."/>
            <person name="Wortman J."/>
            <person name="Nusbaum C."/>
            <person name="Birren B."/>
        </authorList>
    </citation>
    <scope>NUCLEOTIDE SEQUENCE [LARGE SCALE GENOMIC DNA]</scope>
    <source>
        <strain evidence="12 13">ATCC 43532</strain>
    </source>
</reference>
<dbReference type="InterPro" id="IPR027417">
    <property type="entry name" value="P-loop_NTPase"/>
</dbReference>
<feature type="domain" description="RecF/RecN/SMC N-terminal" evidence="11">
    <location>
        <begin position="2"/>
        <end position="512"/>
    </location>
</feature>
<evidence type="ECO:0000256" key="2">
    <source>
        <dbReference type="ARBA" id="ARBA00009441"/>
    </source>
</evidence>
<evidence type="ECO:0000313" key="13">
    <source>
        <dbReference type="Proteomes" id="UP000004129"/>
    </source>
</evidence>
<dbReference type="EMBL" id="ACZM01000003">
    <property type="protein sequence ID" value="EHG22159.1"/>
    <property type="molecule type" value="Genomic_DNA"/>
</dbReference>
<dbReference type="NCBIfam" id="TIGR00634">
    <property type="entry name" value="recN"/>
    <property type="match status" value="1"/>
</dbReference>
<dbReference type="PANTHER" id="PTHR11059:SF0">
    <property type="entry name" value="DNA REPAIR PROTEIN RECN"/>
    <property type="match status" value="1"/>
</dbReference>
<dbReference type="GO" id="GO:0043590">
    <property type="term" value="C:bacterial nucleoid"/>
    <property type="evidence" value="ECO:0007669"/>
    <property type="project" value="TreeGrafter"/>
</dbReference>
<dbReference type="PATRIC" id="fig|679201.3.peg.197"/>
<comment type="similarity">
    <text evidence="2 9">Belongs to the RecN family.</text>
</comment>
<dbReference type="RefSeq" id="WP_006691646.1">
    <property type="nucleotide sequence ID" value="NZ_JH376797.1"/>
</dbReference>
<keyword evidence="5 9" id="KW-0227">DNA damage</keyword>
<feature type="coiled-coil region" evidence="10">
    <location>
        <begin position="333"/>
        <end position="367"/>
    </location>
</feature>
<dbReference type="InterPro" id="IPR003395">
    <property type="entry name" value="RecF/RecN/SMC_N"/>
</dbReference>
<proteinExistence type="inferred from homology"/>
<evidence type="ECO:0000256" key="9">
    <source>
        <dbReference type="PIRNR" id="PIRNR003128"/>
    </source>
</evidence>
<evidence type="ECO:0000256" key="5">
    <source>
        <dbReference type="ARBA" id="ARBA00022763"/>
    </source>
</evidence>
<evidence type="ECO:0000256" key="6">
    <source>
        <dbReference type="ARBA" id="ARBA00022840"/>
    </source>
</evidence>
<gene>
    <name evidence="12" type="ORF">HMPREF9334_00195</name>
</gene>
<dbReference type="GO" id="GO:0006310">
    <property type="term" value="P:DNA recombination"/>
    <property type="evidence" value="ECO:0007669"/>
    <property type="project" value="InterPro"/>
</dbReference>
<dbReference type="Pfam" id="PF02463">
    <property type="entry name" value="SMC_N"/>
    <property type="match status" value="1"/>
</dbReference>
<dbReference type="Gene3D" id="3.40.50.300">
    <property type="entry name" value="P-loop containing nucleotide triphosphate hydrolases"/>
    <property type="match status" value="2"/>
</dbReference>
<comment type="caution">
    <text evidence="12">The sequence shown here is derived from an EMBL/GenBank/DDBJ whole genome shotgun (WGS) entry which is preliminary data.</text>
</comment>
<organism evidence="12 13">
    <name type="scientific">Selenomonas infelix ATCC 43532</name>
    <dbReference type="NCBI Taxonomy" id="679201"/>
    <lineage>
        <taxon>Bacteria</taxon>
        <taxon>Bacillati</taxon>
        <taxon>Bacillota</taxon>
        <taxon>Negativicutes</taxon>
        <taxon>Selenomonadales</taxon>
        <taxon>Selenomonadaceae</taxon>
        <taxon>Selenomonas</taxon>
    </lineage>
</organism>
<dbReference type="PANTHER" id="PTHR11059">
    <property type="entry name" value="DNA REPAIR PROTEIN RECN"/>
    <property type="match status" value="1"/>
</dbReference>
<dbReference type="GO" id="GO:0005524">
    <property type="term" value="F:ATP binding"/>
    <property type="evidence" value="ECO:0007669"/>
    <property type="project" value="UniProtKB-KW"/>
</dbReference>
<dbReference type="STRING" id="679201.HMPREF9334_00195"/>
<dbReference type="GO" id="GO:0009432">
    <property type="term" value="P:SOS response"/>
    <property type="evidence" value="ECO:0007669"/>
    <property type="project" value="TreeGrafter"/>
</dbReference>
<name>G5GLR4_9FIRM</name>
<dbReference type="InterPro" id="IPR004604">
    <property type="entry name" value="DNA_recomb/repair_RecN"/>
</dbReference>
<protein>
    <recommendedName>
        <fullName evidence="3 9">DNA repair protein RecN</fullName>
    </recommendedName>
    <alternativeName>
        <fullName evidence="8 9">Recombination protein N</fullName>
    </alternativeName>
</protein>
<keyword evidence="7 9" id="KW-0234">DNA repair</keyword>